<keyword evidence="1 5" id="KW-0768">Sushi</keyword>
<dbReference type="SMART" id="SM00032">
    <property type="entry name" value="CCP"/>
    <property type="match status" value="4"/>
</dbReference>
<accession>A0AAV4Y5Y4</accession>
<protein>
    <submittedName>
        <fullName evidence="7">Sushi, von Willebrand factor type A, EGF and pentraxin domain-containing protein 1</fullName>
    </submittedName>
</protein>
<dbReference type="InterPro" id="IPR000436">
    <property type="entry name" value="Sushi_SCR_CCP_dom"/>
</dbReference>
<dbReference type="PANTHER" id="PTHR19325">
    <property type="entry name" value="COMPLEMENT COMPONENT-RELATED SUSHI DOMAIN-CONTAINING"/>
    <property type="match status" value="1"/>
</dbReference>
<dbReference type="Gene3D" id="2.10.70.10">
    <property type="entry name" value="Complement Module, domain 1"/>
    <property type="match status" value="4"/>
</dbReference>
<dbReference type="InterPro" id="IPR050350">
    <property type="entry name" value="Compl-Cell_Adhes-Reg"/>
</dbReference>
<feature type="domain" description="Sushi" evidence="6">
    <location>
        <begin position="80"/>
        <end position="138"/>
    </location>
</feature>
<comment type="caution">
    <text evidence="7">The sequence shown here is derived from an EMBL/GenBank/DDBJ whole genome shotgun (WGS) entry which is preliminary data.</text>
</comment>
<dbReference type="Proteomes" id="UP001054945">
    <property type="component" value="Unassembled WGS sequence"/>
</dbReference>
<evidence type="ECO:0000259" key="6">
    <source>
        <dbReference type="PROSITE" id="PS50923"/>
    </source>
</evidence>
<evidence type="ECO:0000313" key="7">
    <source>
        <dbReference type="EMBL" id="GIZ02553.1"/>
    </source>
</evidence>
<dbReference type="Pfam" id="PF00084">
    <property type="entry name" value="Sushi"/>
    <property type="match status" value="3"/>
</dbReference>
<evidence type="ECO:0000256" key="4">
    <source>
        <dbReference type="ARBA" id="ARBA00023180"/>
    </source>
</evidence>
<evidence type="ECO:0000256" key="1">
    <source>
        <dbReference type="ARBA" id="ARBA00022659"/>
    </source>
</evidence>
<evidence type="ECO:0000256" key="2">
    <source>
        <dbReference type="ARBA" id="ARBA00022737"/>
    </source>
</evidence>
<keyword evidence="2" id="KW-0677">Repeat</keyword>
<keyword evidence="8" id="KW-1185">Reference proteome</keyword>
<dbReference type="InterPro" id="IPR035976">
    <property type="entry name" value="Sushi/SCR/CCP_sf"/>
</dbReference>
<dbReference type="PANTHER" id="PTHR19325:SF560">
    <property type="entry name" value="SUSHI, VON WILLEBRAND FACTOR TYPE A, EGF AND PENTRAXIN DOMAIN-CONTAINING PROTEIN 1"/>
    <property type="match status" value="1"/>
</dbReference>
<name>A0AAV4Y5Y4_CAEEX</name>
<evidence type="ECO:0000313" key="8">
    <source>
        <dbReference type="Proteomes" id="UP001054945"/>
    </source>
</evidence>
<keyword evidence="4" id="KW-0325">Glycoprotein</keyword>
<sequence>MLGDDKILCSRFISGNAFPVCACPAPSLSDGLFTMHDCSLKFIGEVCMFKCKENFSLFGNSSAICQNNTVWTSFPSCKKMVCNELKLPNVLSFKEDCSLKSHGEQCQLKCKEGGNLIGSNSVTCINNTSWSTLPKCTCPLPPLHKNMKAQDDCSNKLIENGLWGPLPTCRSIYCIQPKLPNTLSFAEDCSSKLEGESCLLKCKEGLELIGSNKIVCVNSNEWSAFPNCICPVPPLTEDMVTAGTCKNKIIGETCYVSCKAPFVPIGSKNVTCQENGRWGPLPQCKVFLPHTRIPFLPRPCWRLFCNICW</sequence>
<reference evidence="7 8" key="1">
    <citation type="submission" date="2021-06" db="EMBL/GenBank/DDBJ databases">
        <title>Caerostris extrusa draft genome.</title>
        <authorList>
            <person name="Kono N."/>
            <person name="Arakawa K."/>
        </authorList>
    </citation>
    <scope>NUCLEOTIDE SEQUENCE [LARGE SCALE GENOMIC DNA]</scope>
</reference>
<dbReference type="SUPFAM" id="SSF57535">
    <property type="entry name" value="Complement control module/SCR domain"/>
    <property type="match status" value="4"/>
</dbReference>
<evidence type="ECO:0000256" key="5">
    <source>
        <dbReference type="PROSITE-ProRule" id="PRU00302"/>
    </source>
</evidence>
<feature type="domain" description="Sushi" evidence="6">
    <location>
        <begin position="21"/>
        <end position="79"/>
    </location>
</feature>
<dbReference type="CDD" id="cd00033">
    <property type="entry name" value="CCP"/>
    <property type="match status" value="4"/>
</dbReference>
<dbReference type="EMBL" id="BPLR01018824">
    <property type="protein sequence ID" value="GIZ02553.1"/>
    <property type="molecule type" value="Genomic_DNA"/>
</dbReference>
<dbReference type="PROSITE" id="PS50923">
    <property type="entry name" value="SUSHI"/>
    <property type="match status" value="3"/>
</dbReference>
<keyword evidence="3" id="KW-1015">Disulfide bond</keyword>
<dbReference type="AlphaFoldDB" id="A0AAV4Y5Y4"/>
<gene>
    <name evidence="7" type="primary">Svep1_18</name>
    <name evidence="7" type="ORF">CEXT_574931</name>
</gene>
<comment type="caution">
    <text evidence="5">Lacks conserved residue(s) required for the propagation of feature annotation.</text>
</comment>
<proteinExistence type="predicted"/>
<evidence type="ECO:0000256" key="3">
    <source>
        <dbReference type="ARBA" id="ARBA00023157"/>
    </source>
</evidence>
<feature type="domain" description="Sushi" evidence="6">
    <location>
        <begin position="228"/>
        <end position="286"/>
    </location>
</feature>
<organism evidence="7 8">
    <name type="scientific">Caerostris extrusa</name>
    <name type="common">Bark spider</name>
    <name type="synonym">Caerostris bankana</name>
    <dbReference type="NCBI Taxonomy" id="172846"/>
    <lineage>
        <taxon>Eukaryota</taxon>
        <taxon>Metazoa</taxon>
        <taxon>Ecdysozoa</taxon>
        <taxon>Arthropoda</taxon>
        <taxon>Chelicerata</taxon>
        <taxon>Arachnida</taxon>
        <taxon>Araneae</taxon>
        <taxon>Araneomorphae</taxon>
        <taxon>Entelegynae</taxon>
        <taxon>Araneoidea</taxon>
        <taxon>Araneidae</taxon>
        <taxon>Caerostris</taxon>
    </lineage>
</organism>